<dbReference type="InterPro" id="IPR028082">
    <property type="entry name" value="Peripla_BP_I"/>
</dbReference>
<name>A0ABM1E897_PRICU</name>
<dbReference type="RefSeq" id="XP_014668418.1">
    <property type="nucleotide sequence ID" value="XM_014812932.1"/>
</dbReference>
<proteinExistence type="predicted"/>
<dbReference type="Proteomes" id="UP000695022">
    <property type="component" value="Unplaced"/>
</dbReference>
<dbReference type="InterPro" id="IPR001828">
    <property type="entry name" value="ANF_lig-bd_rcpt"/>
</dbReference>
<dbReference type="Pfam" id="PF01094">
    <property type="entry name" value="ANF_receptor"/>
    <property type="match status" value="1"/>
</dbReference>
<gene>
    <name evidence="8" type="primary">LOC106809740</name>
</gene>
<evidence type="ECO:0000256" key="5">
    <source>
        <dbReference type="SAM" id="SignalP"/>
    </source>
</evidence>
<evidence type="ECO:0000313" key="7">
    <source>
        <dbReference type="Proteomes" id="UP000695022"/>
    </source>
</evidence>
<comment type="subcellular location">
    <subcellularLocation>
        <location evidence="1">Membrane</location>
    </subcellularLocation>
</comment>
<keyword evidence="4" id="KW-0472">Membrane</keyword>
<feature type="chain" id="PRO_5046490562" evidence="5">
    <location>
        <begin position="38"/>
        <end position="444"/>
    </location>
</feature>
<evidence type="ECO:0000256" key="4">
    <source>
        <dbReference type="ARBA" id="ARBA00023136"/>
    </source>
</evidence>
<evidence type="ECO:0000313" key="8">
    <source>
        <dbReference type="RefSeq" id="XP_014668418.1"/>
    </source>
</evidence>
<accession>A0ABM1E897</accession>
<dbReference type="SUPFAM" id="SSF53822">
    <property type="entry name" value="Periplasmic binding protein-like I"/>
    <property type="match status" value="1"/>
</dbReference>
<organism evidence="7 8">
    <name type="scientific">Priapulus caudatus</name>
    <name type="common">Priapulid worm</name>
    <dbReference type="NCBI Taxonomy" id="37621"/>
    <lineage>
        <taxon>Eukaryota</taxon>
        <taxon>Metazoa</taxon>
        <taxon>Ecdysozoa</taxon>
        <taxon>Scalidophora</taxon>
        <taxon>Priapulida</taxon>
        <taxon>Priapulimorpha</taxon>
        <taxon>Priapulimorphida</taxon>
        <taxon>Priapulidae</taxon>
        <taxon>Priapulus</taxon>
    </lineage>
</organism>
<sequence length="444" mass="50182">MSPRRLAAAATAAADGRMLTALCAALCWRVLLQPVRAQVDATALVRIPVGLILSPDSRQMNASFRYGLRNLAPSSSWQTHWRLDAVTEFTDTGNSFDIERAICRELETGIFVLIGATQTSSFPTMQSYTDSFQLPMLTPGSPAHHSVEEQDHYQVYMRPDYSTALYDIIRYYGWDYVYYLYTCDEGLLNLERLFILMGPRSNTLNVAARFLSPDNSTASQLLKYLNDADDKMALRRIIIDSRSLESTQRVMDLLADANMTTKYYHYVIASFASEELNLQKFGHEGANVTGLRILERSGRALRDFYNKGDWEGARQESSGRGGASQHKLMYEAALIYDSLRVIHAAFSRLLEASPTALKRHLRRGEVYNNGSRGIGNCDADRVVPFEAGNRILSTIKQVSLENGLSGNIAFDEHGRRVNYTIYIWEYTLNREKTKQQFKFKCVCG</sequence>
<keyword evidence="3" id="KW-1133">Transmembrane helix</keyword>
<keyword evidence="5" id="KW-0732">Signal</keyword>
<evidence type="ECO:0000256" key="3">
    <source>
        <dbReference type="ARBA" id="ARBA00022989"/>
    </source>
</evidence>
<evidence type="ECO:0000256" key="1">
    <source>
        <dbReference type="ARBA" id="ARBA00004370"/>
    </source>
</evidence>
<evidence type="ECO:0000256" key="2">
    <source>
        <dbReference type="ARBA" id="ARBA00022692"/>
    </source>
</evidence>
<keyword evidence="7" id="KW-1185">Reference proteome</keyword>
<dbReference type="Gene3D" id="3.40.50.2300">
    <property type="match status" value="2"/>
</dbReference>
<protein>
    <submittedName>
        <fullName evidence="8">Glutamate receptor 1-like</fullName>
    </submittedName>
</protein>
<feature type="domain" description="Receptor ligand binding region" evidence="6">
    <location>
        <begin position="83"/>
        <end position="427"/>
    </location>
</feature>
<feature type="signal peptide" evidence="5">
    <location>
        <begin position="1"/>
        <end position="37"/>
    </location>
</feature>
<dbReference type="GeneID" id="106809740"/>
<reference evidence="8" key="1">
    <citation type="submission" date="2025-08" db="UniProtKB">
        <authorList>
            <consortium name="RefSeq"/>
        </authorList>
    </citation>
    <scope>IDENTIFICATION</scope>
</reference>
<keyword evidence="2" id="KW-0812">Transmembrane</keyword>
<evidence type="ECO:0000259" key="6">
    <source>
        <dbReference type="Pfam" id="PF01094"/>
    </source>
</evidence>